<evidence type="ECO:0000259" key="1">
    <source>
        <dbReference type="PROSITE" id="PS50994"/>
    </source>
</evidence>
<dbReference type="EMBL" id="LT907975">
    <property type="protein sequence ID" value="SOB58168.1"/>
    <property type="molecule type" value="Genomic_DNA"/>
</dbReference>
<dbReference type="EMBL" id="LT907975">
    <property type="protein sequence ID" value="SOB58987.1"/>
    <property type="molecule type" value="Genomic_DNA"/>
</dbReference>
<dbReference type="SUPFAM" id="SSF53098">
    <property type="entry name" value="Ribonuclease H-like"/>
    <property type="match status" value="1"/>
</dbReference>
<dbReference type="GO" id="GO:0015074">
    <property type="term" value="P:DNA integration"/>
    <property type="evidence" value="ECO:0007669"/>
    <property type="project" value="InterPro"/>
</dbReference>
<evidence type="ECO:0000313" key="5">
    <source>
        <dbReference type="EMBL" id="SOB58028.1"/>
    </source>
</evidence>
<proteinExistence type="predicted"/>
<dbReference type="EMBL" id="LT907975">
    <property type="protein sequence ID" value="SOB58232.1"/>
    <property type="molecule type" value="Genomic_DNA"/>
</dbReference>
<dbReference type="PROSITE" id="PS50994">
    <property type="entry name" value="INTEGRASE"/>
    <property type="match status" value="1"/>
</dbReference>
<dbReference type="NCBIfam" id="NF033516">
    <property type="entry name" value="transpos_IS3"/>
    <property type="match status" value="1"/>
</dbReference>
<evidence type="ECO:0000313" key="3">
    <source>
        <dbReference type="EMBL" id="SOB57522.1"/>
    </source>
</evidence>
<dbReference type="Proteomes" id="UP000219215">
    <property type="component" value="Chromosome DPRO"/>
</dbReference>
<evidence type="ECO:0000313" key="13">
    <source>
        <dbReference type="Proteomes" id="UP000219215"/>
    </source>
</evidence>
<dbReference type="KEGG" id="pprf:DPRO_0065"/>
<dbReference type="InterPro" id="IPR050900">
    <property type="entry name" value="Transposase_IS3/IS150/IS904"/>
</dbReference>
<dbReference type="KEGG" id="pprf:DPRO_1167"/>
<evidence type="ECO:0000313" key="7">
    <source>
        <dbReference type="EMBL" id="SOB58168.1"/>
    </source>
</evidence>
<dbReference type="GO" id="GO:0003676">
    <property type="term" value="F:nucleic acid binding"/>
    <property type="evidence" value="ECO:0007669"/>
    <property type="project" value="InterPro"/>
</dbReference>
<dbReference type="KEGG" id="pprf:DPRO_0684"/>
<dbReference type="EMBL" id="LT907975">
    <property type="protein sequence ID" value="SOB58916.1"/>
    <property type="molecule type" value="Genomic_DNA"/>
</dbReference>
<dbReference type="KEGG" id="pprf:DPRO_2730"/>
<dbReference type="EMBL" id="LT907975">
    <property type="protein sequence ID" value="SOB59640.1"/>
    <property type="molecule type" value="Genomic_DNA"/>
</dbReference>
<protein>
    <submittedName>
        <fullName evidence="2">Transposase</fullName>
    </submittedName>
</protein>
<evidence type="ECO:0000313" key="9">
    <source>
        <dbReference type="EMBL" id="SOB58916.1"/>
    </source>
</evidence>
<evidence type="ECO:0000313" key="12">
    <source>
        <dbReference type="EMBL" id="SOB60510.1"/>
    </source>
</evidence>
<dbReference type="InterPro" id="IPR048020">
    <property type="entry name" value="Transpos_IS3"/>
</dbReference>
<dbReference type="PANTHER" id="PTHR46889">
    <property type="entry name" value="TRANSPOSASE INSF FOR INSERTION SEQUENCE IS3B-RELATED"/>
    <property type="match status" value="1"/>
</dbReference>
<dbReference type="InterPro" id="IPR001584">
    <property type="entry name" value="Integrase_cat-core"/>
</dbReference>
<dbReference type="Pfam" id="PF00665">
    <property type="entry name" value="rve"/>
    <property type="match status" value="1"/>
</dbReference>
<dbReference type="KEGG" id="pprf:DPRO_0638"/>
<dbReference type="Pfam" id="PF13276">
    <property type="entry name" value="HTH_21"/>
    <property type="match status" value="1"/>
</dbReference>
<dbReference type="KEGG" id="pprf:DPRO_1143"/>
<evidence type="ECO:0000313" key="10">
    <source>
        <dbReference type="EMBL" id="SOB58987.1"/>
    </source>
</evidence>
<dbReference type="InterPro" id="IPR012337">
    <property type="entry name" value="RNaseH-like_sf"/>
</dbReference>
<dbReference type="Gene3D" id="3.30.420.10">
    <property type="entry name" value="Ribonuclease H-like superfamily/Ribonuclease H"/>
    <property type="match status" value="1"/>
</dbReference>
<dbReference type="EMBL" id="LT907975">
    <property type="protein sequence ID" value="SOB60510.1"/>
    <property type="molecule type" value="Genomic_DNA"/>
</dbReference>
<evidence type="ECO:0000313" key="8">
    <source>
        <dbReference type="EMBL" id="SOB58232.1"/>
    </source>
</evidence>
<accession>A0A2C8F3H1</accession>
<dbReference type="KEGG" id="pprf:DPRO_1341"/>
<dbReference type="PANTHER" id="PTHR46889:SF4">
    <property type="entry name" value="TRANSPOSASE INSO FOR INSERTION SEQUENCE ELEMENT IS911B-RELATED"/>
    <property type="match status" value="1"/>
</dbReference>
<sequence>MVDKTHPELSIRRQCRILKLYRSTYYYEPIGESPANLALMRRIDELFMELPFFGSRQMRNTLRDEGQRVGRERVRRLMRKMGLMAIYQKPKTSHPHPQHKTYPYLLRHKAITKPNQVWCADITYIPMTRGFLYLVAVMDWHSRAVLSWRLSNTMDADFCVSALEEALNRYGVPEIFNTDQGSQFTSYEFTRTLREAGIRISMDGRGRWMDNVMIERLWRSLKYECAYLREMGTGSELRQALAWWFDFYNNRRPHFAFDGKKPMEIYQNRSRPEGVPPLAWNERAA</sequence>
<gene>
    <name evidence="2" type="ORF">DPRO_0065</name>
    <name evidence="3" type="ORF">DPRO_0638</name>
    <name evidence="4" type="ORF">DPRO_0684</name>
    <name evidence="5" type="ORF">DPRO_1143</name>
    <name evidence="6" type="ORF">DPRO_1167</name>
    <name evidence="7" type="ORF">DPRO_1279</name>
    <name evidence="8" type="ORF">DPRO_1341</name>
    <name evidence="9" type="ORF">DPRO_2012</name>
    <name evidence="10" type="ORF">DPRO_2083</name>
    <name evidence="11" type="ORF">DPRO_2730</name>
    <name evidence="12" type="ORF">DPRO_3594</name>
</gene>
<name>A0A2C8F3H1_9BACT</name>
<dbReference type="AlphaFoldDB" id="A0A2C8F3H1"/>
<reference evidence="2" key="1">
    <citation type="submission" date="2017-09" db="EMBL/GenBank/DDBJ databases">
        <authorList>
            <person name="Ehlers B."/>
            <person name="Leendertz F.H."/>
        </authorList>
    </citation>
    <scope>NUCLEOTIDE SEQUENCE [LARGE SCALE GENOMIC DNA]</scope>
    <source>
        <strain evidence="2">500-1</strain>
    </source>
</reference>
<organism evidence="2 13">
    <name type="scientific">Pseudodesulfovibrio profundus</name>
    <dbReference type="NCBI Taxonomy" id="57320"/>
    <lineage>
        <taxon>Bacteria</taxon>
        <taxon>Pseudomonadati</taxon>
        <taxon>Thermodesulfobacteriota</taxon>
        <taxon>Desulfovibrionia</taxon>
        <taxon>Desulfovibrionales</taxon>
        <taxon>Desulfovibrionaceae</taxon>
    </lineage>
</organism>
<dbReference type="EMBL" id="LT907975">
    <property type="protein sequence ID" value="SOB58028.1"/>
    <property type="molecule type" value="Genomic_DNA"/>
</dbReference>
<feature type="domain" description="Integrase catalytic" evidence="1">
    <location>
        <begin position="110"/>
        <end position="270"/>
    </location>
</feature>
<reference evidence="13" key="2">
    <citation type="submission" date="2017-09" db="EMBL/GenBank/DDBJ databases">
        <authorList>
            <person name="Regsiter A."/>
            <person name="William W."/>
        </authorList>
    </citation>
    <scope>NUCLEOTIDE SEQUENCE [LARGE SCALE GENOMIC DNA]</scope>
    <source>
        <strain evidence="13">500-1</strain>
    </source>
</reference>
<dbReference type="EMBL" id="LT907975">
    <property type="protein sequence ID" value="SOB57522.1"/>
    <property type="molecule type" value="Genomic_DNA"/>
</dbReference>
<dbReference type="KEGG" id="pprf:DPRO_3594"/>
<dbReference type="KEGG" id="pprf:DPRO_1279"/>
<dbReference type="KEGG" id="pprf:DPRO_2012"/>
<evidence type="ECO:0000313" key="4">
    <source>
        <dbReference type="EMBL" id="SOB57568.1"/>
    </source>
</evidence>
<dbReference type="EMBL" id="LT907975">
    <property type="protein sequence ID" value="SOB56942.1"/>
    <property type="molecule type" value="Genomic_DNA"/>
</dbReference>
<dbReference type="InterPro" id="IPR025948">
    <property type="entry name" value="HTH-like_dom"/>
</dbReference>
<dbReference type="KEGG" id="pprf:DPRO_2083"/>
<dbReference type="EMBL" id="LT907975">
    <property type="protein sequence ID" value="SOB58052.1"/>
    <property type="molecule type" value="Genomic_DNA"/>
</dbReference>
<dbReference type="InterPro" id="IPR036397">
    <property type="entry name" value="RNaseH_sf"/>
</dbReference>
<evidence type="ECO:0000313" key="2">
    <source>
        <dbReference type="EMBL" id="SOB56942.1"/>
    </source>
</evidence>
<dbReference type="EMBL" id="LT907975">
    <property type="protein sequence ID" value="SOB57568.1"/>
    <property type="molecule type" value="Genomic_DNA"/>
</dbReference>
<evidence type="ECO:0000313" key="6">
    <source>
        <dbReference type="EMBL" id="SOB58052.1"/>
    </source>
</evidence>
<evidence type="ECO:0000313" key="11">
    <source>
        <dbReference type="EMBL" id="SOB59640.1"/>
    </source>
</evidence>
<keyword evidence="13" id="KW-1185">Reference proteome</keyword>